<proteinExistence type="predicted"/>
<sequence>MRFACRYGSPHNAVKLVLPRPAWHFHPRLFSTSVSRPNSIPEPDDGILLGAYTPRAAPNPHAQNIAILGGGITGLATAYNLAGEIPHAKITIYEAQDRLGGWIDSEHVEVDDGKVLFEWGPRTLRPDLRGSGEATIQLLTKLSQRDDNVGLLGFSRTSPAALNRYIYYPDHLVRMPGPSKGGSIAAIFNGLYTVLTEPIFSGVLPALIAEPSVECRALSTRDESVGEFISRRYGKAVADNLLSALFHGIYAGDIYKLSARTLLPRLWYLEGRDQDGNGINTEMLELFFRQQSLLSYDWVRFHNRYLGDAGDERLFSMQQMRFAGMSIYSFVNGLQRLSTLLENTLRENSNISIRTSTPVQHLQFDKSTREFNILTAGSSEPEPTKYDYIVSSVSPKILHDILEPSTTETPPSTPPDLLNALTRRPSSVNVMVINLYYHNPSLPIPAGFGYLIPRSIPVDQNPERALGVIFGSETAGLRGKDAMQEQIMPWHMPNTPFPLEKARKSWADAAMRDKGMSEDDARAEAERSVKEQPEVVQMGQDTASGTKLTVMMGGHWWDGWREEDLPSPDEAIEMAKSLLARHLKLTEQPIVAKAKLQRDCIPQYQVGYREDMARTHRAMLSAFGGRMKVAGTWWQGGVGVNDCVKKARETSTSIREGWDDTTGLEGWEENEKWILRDRRSGKSVWDPLMKSP</sequence>
<accession>A0ACC3ABR6</accession>
<organism evidence="1 2">
    <name type="scientific">Neophaeococcomyces mojaviensis</name>
    <dbReference type="NCBI Taxonomy" id="3383035"/>
    <lineage>
        <taxon>Eukaryota</taxon>
        <taxon>Fungi</taxon>
        <taxon>Dikarya</taxon>
        <taxon>Ascomycota</taxon>
        <taxon>Pezizomycotina</taxon>
        <taxon>Eurotiomycetes</taxon>
        <taxon>Chaetothyriomycetidae</taxon>
        <taxon>Chaetothyriales</taxon>
        <taxon>Chaetothyriales incertae sedis</taxon>
        <taxon>Neophaeococcomyces</taxon>
    </lineage>
</organism>
<comment type="caution">
    <text evidence="1">The sequence shown here is derived from an EMBL/GenBank/DDBJ whole genome shotgun (WGS) entry which is preliminary data.</text>
</comment>
<evidence type="ECO:0000313" key="2">
    <source>
        <dbReference type="Proteomes" id="UP001172386"/>
    </source>
</evidence>
<evidence type="ECO:0000313" key="1">
    <source>
        <dbReference type="EMBL" id="KAJ9658875.1"/>
    </source>
</evidence>
<dbReference type="Proteomes" id="UP001172386">
    <property type="component" value="Unassembled WGS sequence"/>
</dbReference>
<reference evidence="1" key="1">
    <citation type="submission" date="2022-10" db="EMBL/GenBank/DDBJ databases">
        <title>Culturing micro-colonial fungi from biological soil crusts in the Mojave desert and describing Neophaeococcomyces mojavensis, and introducing the new genera and species Taxawa tesnikishii.</title>
        <authorList>
            <person name="Kurbessoian T."/>
            <person name="Stajich J.E."/>
        </authorList>
    </citation>
    <scope>NUCLEOTIDE SEQUENCE</scope>
    <source>
        <strain evidence="1">JES_112</strain>
    </source>
</reference>
<keyword evidence="2" id="KW-1185">Reference proteome</keyword>
<dbReference type="EMBL" id="JAPDRQ010000046">
    <property type="protein sequence ID" value="KAJ9658875.1"/>
    <property type="molecule type" value="Genomic_DNA"/>
</dbReference>
<gene>
    <name evidence="1" type="primary">HEM14</name>
    <name evidence="1" type="ORF">H2198_003445</name>
</gene>
<protein>
    <submittedName>
        <fullName evidence="1">Oxygen-dependent protoporphyrinogen oxidase</fullName>
    </submittedName>
</protein>
<name>A0ACC3ABR6_9EURO</name>